<dbReference type="AlphaFoldDB" id="A0A9X3E5G8"/>
<gene>
    <name evidence="3" type="ORF">OSH07_22150</name>
</gene>
<dbReference type="Proteomes" id="UP001144805">
    <property type="component" value="Unassembled WGS sequence"/>
</dbReference>
<name>A0A9X3E5G8_9HYPH</name>
<dbReference type="EMBL" id="JAPKNK010000013">
    <property type="protein sequence ID" value="MCX5571919.1"/>
    <property type="molecule type" value="Genomic_DNA"/>
</dbReference>
<dbReference type="InterPro" id="IPR020904">
    <property type="entry name" value="Sc_DH/Rdtase_CS"/>
</dbReference>
<dbReference type="PRINTS" id="PR00080">
    <property type="entry name" value="SDRFAMILY"/>
</dbReference>
<dbReference type="PANTHER" id="PTHR24321:SF8">
    <property type="entry name" value="ESTRADIOL 17-BETA-DEHYDROGENASE 8-RELATED"/>
    <property type="match status" value="1"/>
</dbReference>
<dbReference type="FunFam" id="3.40.50.720:FF:000084">
    <property type="entry name" value="Short-chain dehydrogenase reductase"/>
    <property type="match status" value="1"/>
</dbReference>
<dbReference type="PROSITE" id="PS00061">
    <property type="entry name" value="ADH_SHORT"/>
    <property type="match status" value="1"/>
</dbReference>
<dbReference type="PANTHER" id="PTHR24321">
    <property type="entry name" value="DEHYDROGENASES, SHORT CHAIN"/>
    <property type="match status" value="1"/>
</dbReference>
<sequence>MTAAQQQRALVTGAAMGIGRAVAERLAREKASMVLLDLAAEPLQALAGELREQGCDVHVVIGSVADRAVCEQAASVAREAFGGLDLLSHNAGIQRYGTVETTDDALWDEVMNVNLKAAYLISRASMPMLRESHGAIVLMSSAQGLASQEGVLAYSVAKHGLIGMTKSMAVDYAPFGVRVNAVAPGAVNTPMLRDAVALNDDPKALWRVLDGMHPLGRTARPEEIAEVVAFLGSNAASFVTGEVVRVDGGLLSRIGGSPRKD</sequence>
<keyword evidence="2" id="KW-0560">Oxidoreductase</keyword>
<dbReference type="RefSeq" id="WP_266340881.1">
    <property type="nucleotide sequence ID" value="NZ_JAPKNK010000013.1"/>
</dbReference>
<reference evidence="3" key="1">
    <citation type="submission" date="2022-11" db="EMBL/GenBank/DDBJ databases">
        <title>Biodiversity and phylogenetic relationships of bacteria.</title>
        <authorList>
            <person name="Machado R.A.R."/>
            <person name="Bhat A."/>
            <person name="Loulou A."/>
            <person name="Kallel S."/>
        </authorList>
    </citation>
    <scope>NUCLEOTIDE SEQUENCE</scope>
    <source>
        <strain evidence="3">K-TC2</strain>
    </source>
</reference>
<evidence type="ECO:0000256" key="1">
    <source>
        <dbReference type="ARBA" id="ARBA00006484"/>
    </source>
</evidence>
<keyword evidence="4" id="KW-1185">Reference proteome</keyword>
<dbReference type="Pfam" id="PF13561">
    <property type="entry name" value="adh_short_C2"/>
    <property type="match status" value="1"/>
</dbReference>
<dbReference type="SUPFAM" id="SSF51735">
    <property type="entry name" value="NAD(P)-binding Rossmann-fold domains"/>
    <property type="match status" value="1"/>
</dbReference>
<organism evidence="3 4">
    <name type="scientific">Kaistia nematophila</name>
    <dbReference type="NCBI Taxonomy" id="2994654"/>
    <lineage>
        <taxon>Bacteria</taxon>
        <taxon>Pseudomonadati</taxon>
        <taxon>Pseudomonadota</taxon>
        <taxon>Alphaproteobacteria</taxon>
        <taxon>Hyphomicrobiales</taxon>
        <taxon>Kaistiaceae</taxon>
        <taxon>Kaistia</taxon>
    </lineage>
</organism>
<evidence type="ECO:0000256" key="2">
    <source>
        <dbReference type="ARBA" id="ARBA00023002"/>
    </source>
</evidence>
<dbReference type="Gene3D" id="3.40.50.720">
    <property type="entry name" value="NAD(P)-binding Rossmann-like Domain"/>
    <property type="match status" value="1"/>
</dbReference>
<dbReference type="InterPro" id="IPR002347">
    <property type="entry name" value="SDR_fam"/>
</dbReference>
<protein>
    <submittedName>
        <fullName evidence="3">SDR family oxidoreductase</fullName>
    </submittedName>
</protein>
<comment type="similarity">
    <text evidence="1">Belongs to the short-chain dehydrogenases/reductases (SDR) family.</text>
</comment>
<dbReference type="InterPro" id="IPR036291">
    <property type="entry name" value="NAD(P)-bd_dom_sf"/>
</dbReference>
<dbReference type="PRINTS" id="PR00081">
    <property type="entry name" value="GDHRDH"/>
</dbReference>
<comment type="caution">
    <text evidence="3">The sequence shown here is derived from an EMBL/GenBank/DDBJ whole genome shotgun (WGS) entry which is preliminary data.</text>
</comment>
<evidence type="ECO:0000313" key="4">
    <source>
        <dbReference type="Proteomes" id="UP001144805"/>
    </source>
</evidence>
<evidence type="ECO:0000313" key="3">
    <source>
        <dbReference type="EMBL" id="MCX5571919.1"/>
    </source>
</evidence>
<accession>A0A9X3E5G8</accession>
<dbReference type="GO" id="GO:0016491">
    <property type="term" value="F:oxidoreductase activity"/>
    <property type="evidence" value="ECO:0007669"/>
    <property type="project" value="UniProtKB-KW"/>
</dbReference>
<proteinExistence type="inferred from homology"/>